<keyword evidence="2" id="KW-1185">Reference proteome</keyword>
<feature type="non-terminal residue" evidence="1">
    <location>
        <position position="1"/>
    </location>
</feature>
<reference evidence="1" key="1">
    <citation type="submission" date="2022-07" db="EMBL/GenBank/DDBJ databases">
        <title>Phylogenomic reconstructions and comparative analyses of Kickxellomycotina fungi.</title>
        <authorList>
            <person name="Reynolds N.K."/>
            <person name="Stajich J.E."/>
            <person name="Barry K."/>
            <person name="Grigoriev I.V."/>
            <person name="Crous P."/>
            <person name="Smith M.E."/>
        </authorList>
    </citation>
    <scope>NUCLEOTIDE SEQUENCE</scope>
    <source>
        <strain evidence="1">NRRL 5244</strain>
    </source>
</reference>
<proteinExistence type="predicted"/>
<dbReference type="Proteomes" id="UP001150603">
    <property type="component" value="Unassembled WGS sequence"/>
</dbReference>
<dbReference type="EMBL" id="JANBPW010003014">
    <property type="protein sequence ID" value="KAJ1938910.1"/>
    <property type="molecule type" value="Genomic_DNA"/>
</dbReference>
<organism evidence="1 2">
    <name type="scientific">Linderina macrospora</name>
    <dbReference type="NCBI Taxonomy" id="4868"/>
    <lineage>
        <taxon>Eukaryota</taxon>
        <taxon>Fungi</taxon>
        <taxon>Fungi incertae sedis</taxon>
        <taxon>Zoopagomycota</taxon>
        <taxon>Kickxellomycotina</taxon>
        <taxon>Kickxellomycetes</taxon>
        <taxon>Kickxellales</taxon>
        <taxon>Kickxellaceae</taxon>
        <taxon>Linderina</taxon>
    </lineage>
</organism>
<accession>A0ACC1J662</accession>
<gene>
    <name evidence="1" type="primary">GPI13</name>
    <name evidence="1" type="ORF">FBU59_004294</name>
</gene>
<name>A0ACC1J662_9FUNG</name>
<evidence type="ECO:0000313" key="2">
    <source>
        <dbReference type="Proteomes" id="UP001150603"/>
    </source>
</evidence>
<protein>
    <submittedName>
        <fullName evidence="1">Mannose-ethanolamine phosphotransferase gpi13</fullName>
    </submittedName>
</protein>
<comment type="caution">
    <text evidence="1">The sequence shown here is derived from an EMBL/GenBank/DDBJ whole genome shotgun (WGS) entry which is preliminary data.</text>
</comment>
<sequence>LDLAVAGFTIGAVGAFCVLTLAYRQTGVGIGDSSSAGFTFGVPVLLNAIAVFVTLVHLSVFTSNSYTFNEDSVVLYLLQTLTLVLFGAALNTLAAKSETQKAAGQRAAVCAFLILVLNRIASYSTVCREEQIPGGCKPTFYGSPSASISSVWLAVANLAMVWIVPSVVLRFLQRSRSDTASVARLWIGIGMRVSMGMAAVYWILDSIDAQSALDSNASGSDWSELRVLLARTAVGIALGGGFAAWLANPFCLDVAISDLSETQPTTKHKKQSAQPKRTAIILGFGNAYGVAYLLFVTVVFCVLYMVQQPMGGIMLSALFVEILLAMELFDALHDALQSNVSLVPAQVIMLGLLSYLGYFATGHQFTLVSLQWSTAFVGVREMQLVLCGAIVGLNTLGAFVLCALGVPLIALWNQSLGSQLLRIAPGNFLARTTGAAAAYLAYHASVSTSSAIFAAFFRRHLMVWKVFAPRFMFSAPVLLSSVILALCLAIGFAAVRVLRMGLGVGSAQSLVAERILSK</sequence>
<evidence type="ECO:0000313" key="1">
    <source>
        <dbReference type="EMBL" id="KAJ1938910.1"/>
    </source>
</evidence>